<reference evidence="1 2" key="1">
    <citation type="submission" date="2024-11" db="EMBL/GenBank/DDBJ databases">
        <title>A near-complete genome assembly of Cinchona calisaya.</title>
        <authorList>
            <person name="Lian D.C."/>
            <person name="Zhao X.W."/>
            <person name="Wei L."/>
        </authorList>
    </citation>
    <scope>NUCLEOTIDE SEQUENCE [LARGE SCALE GENOMIC DNA]</scope>
    <source>
        <tissue evidence="1">Nenye</tissue>
    </source>
</reference>
<name>A0ABD2YZ29_9GENT</name>
<evidence type="ECO:0000313" key="1">
    <source>
        <dbReference type="EMBL" id="KAL3510783.1"/>
    </source>
</evidence>
<dbReference type="Proteomes" id="UP001630127">
    <property type="component" value="Unassembled WGS sequence"/>
</dbReference>
<dbReference type="EMBL" id="JBJUIK010000012">
    <property type="protein sequence ID" value="KAL3510783.1"/>
    <property type="molecule type" value="Genomic_DNA"/>
</dbReference>
<keyword evidence="2" id="KW-1185">Reference proteome</keyword>
<organism evidence="1 2">
    <name type="scientific">Cinchona calisaya</name>
    <dbReference type="NCBI Taxonomy" id="153742"/>
    <lineage>
        <taxon>Eukaryota</taxon>
        <taxon>Viridiplantae</taxon>
        <taxon>Streptophyta</taxon>
        <taxon>Embryophyta</taxon>
        <taxon>Tracheophyta</taxon>
        <taxon>Spermatophyta</taxon>
        <taxon>Magnoliopsida</taxon>
        <taxon>eudicotyledons</taxon>
        <taxon>Gunneridae</taxon>
        <taxon>Pentapetalae</taxon>
        <taxon>asterids</taxon>
        <taxon>lamiids</taxon>
        <taxon>Gentianales</taxon>
        <taxon>Rubiaceae</taxon>
        <taxon>Cinchonoideae</taxon>
        <taxon>Cinchoneae</taxon>
        <taxon>Cinchona</taxon>
    </lineage>
</organism>
<proteinExistence type="predicted"/>
<accession>A0ABD2YZ29</accession>
<evidence type="ECO:0000313" key="2">
    <source>
        <dbReference type="Proteomes" id="UP001630127"/>
    </source>
</evidence>
<gene>
    <name evidence="1" type="ORF">ACH5RR_030184</name>
</gene>
<dbReference type="AlphaFoldDB" id="A0ABD2YZ29"/>
<comment type="caution">
    <text evidence="1">The sequence shown here is derived from an EMBL/GenBank/DDBJ whole genome shotgun (WGS) entry which is preliminary data.</text>
</comment>
<protein>
    <submittedName>
        <fullName evidence="1">Uncharacterized protein</fullName>
    </submittedName>
</protein>
<sequence>MSVDLKESKEELKQLCKDLQSMQSELGTVVEEFKGAKTEGDCLKADLFLDSVKAFLSSDRLDHGSLEFCRLCTKVGFGLTQEEVKERFSYLGLDKDSFNLFTFGVFPKVVSPEDKRNPADVMVVEQEVSIWGIFALVETRRGSDGSIWFSYPKVSRNFSCPSRVDSDLFRCHDFSSNCLRLFVEIKPHLIRSTSVFNQYFLLFDWSSASADPLRHHVFFNFELVSHLPLDILSSCPPYLILSMATSGEEFCVLIGGVGKDKPSSMSTIFDFGSSKRIVLDAPTIEGVVEAVGASRYPTPEVALSTINIVSMVLPDQLGKIKAAYPLPNIVVIRFASALD</sequence>